<organism evidence="1">
    <name type="scientific">viral metagenome</name>
    <dbReference type="NCBI Taxonomy" id="1070528"/>
    <lineage>
        <taxon>unclassified sequences</taxon>
        <taxon>metagenomes</taxon>
        <taxon>organismal metagenomes</taxon>
    </lineage>
</organism>
<name>A0A6C0LYY8_9ZZZZ</name>
<accession>A0A6C0LYY8</accession>
<protein>
    <submittedName>
        <fullName evidence="1">Uncharacterized protein</fullName>
    </submittedName>
</protein>
<dbReference type="AlphaFoldDB" id="A0A6C0LYY8"/>
<reference evidence="1" key="1">
    <citation type="journal article" date="2020" name="Nature">
        <title>Giant virus diversity and host interactions through global metagenomics.</title>
        <authorList>
            <person name="Schulz F."/>
            <person name="Roux S."/>
            <person name="Paez-Espino D."/>
            <person name="Jungbluth S."/>
            <person name="Walsh D.A."/>
            <person name="Denef V.J."/>
            <person name="McMahon K.D."/>
            <person name="Konstantinidis K.T."/>
            <person name="Eloe-Fadrosh E.A."/>
            <person name="Kyrpides N.C."/>
            <person name="Woyke T."/>
        </authorList>
    </citation>
    <scope>NUCLEOTIDE SEQUENCE</scope>
    <source>
        <strain evidence="1">GVMAG-S-1035085-51</strain>
    </source>
</reference>
<evidence type="ECO:0000313" key="1">
    <source>
        <dbReference type="EMBL" id="QHU35969.1"/>
    </source>
</evidence>
<dbReference type="EMBL" id="MN740618">
    <property type="protein sequence ID" value="QHU35969.1"/>
    <property type="molecule type" value="Genomic_DNA"/>
</dbReference>
<proteinExistence type="predicted"/>
<sequence length="173" mass="20522">MFRKINNLCNNCLNYTIIDPKLSIQNLHPHIFSICNKIGVYPTRMDVDKNNIKVLLINKANLTVYPYNNKLQMVIPKDNIEQWPELLSQLKNKDSFNSNETLRNVISQYDQREIIYVVARFCENKDIELTILDRKLKDNDVIESMTIKSDGIYINYKHYMDYTLYKAFQLSIF</sequence>